<organism evidence="2 3">
    <name type="scientific">Ruixingdingia sedimenti</name>
    <dbReference type="NCBI Taxonomy" id="3073604"/>
    <lineage>
        <taxon>Bacteria</taxon>
        <taxon>Pseudomonadati</taxon>
        <taxon>Pseudomonadota</taxon>
        <taxon>Alphaproteobacteria</taxon>
        <taxon>Rhodobacterales</taxon>
        <taxon>Paracoccaceae</taxon>
        <taxon>Ruixingdingia</taxon>
    </lineage>
</organism>
<comment type="caution">
    <text evidence="2">The sequence shown here is derived from an EMBL/GenBank/DDBJ whole genome shotgun (WGS) entry which is preliminary data.</text>
</comment>
<dbReference type="InterPro" id="IPR053520">
    <property type="entry name" value="Transposase_Tn903"/>
</dbReference>
<gene>
    <name evidence="2" type="ORF">RGD00_12690</name>
</gene>
<evidence type="ECO:0000259" key="1">
    <source>
        <dbReference type="Pfam" id="PF13737"/>
    </source>
</evidence>
<evidence type="ECO:0000313" key="2">
    <source>
        <dbReference type="EMBL" id="MDR5653467.1"/>
    </source>
</evidence>
<dbReference type="InterPro" id="IPR025668">
    <property type="entry name" value="Tnp_DDE_dom"/>
</dbReference>
<dbReference type="InterPro" id="IPR053172">
    <property type="entry name" value="Tn903_transposase"/>
</dbReference>
<dbReference type="PANTHER" id="PTHR34631">
    <property type="match status" value="1"/>
</dbReference>
<dbReference type="RefSeq" id="WP_310457703.1">
    <property type="nucleotide sequence ID" value="NZ_JAVKPH010000013.1"/>
</dbReference>
<feature type="domain" description="Transposase DDE" evidence="1">
    <location>
        <begin position="22"/>
        <end position="130"/>
    </location>
</feature>
<dbReference type="Proteomes" id="UP001247754">
    <property type="component" value="Unassembled WGS sequence"/>
</dbReference>
<dbReference type="EMBL" id="JAVKPH010000013">
    <property type="protein sequence ID" value="MDR5653467.1"/>
    <property type="molecule type" value="Genomic_DNA"/>
</dbReference>
<keyword evidence="3" id="KW-1185">Reference proteome</keyword>
<dbReference type="Pfam" id="PF13737">
    <property type="entry name" value="DDE_Tnp_1_5"/>
    <property type="match status" value="1"/>
</dbReference>
<feature type="non-terminal residue" evidence="2">
    <location>
        <position position="151"/>
    </location>
</feature>
<proteinExistence type="predicted"/>
<accession>A0ABU1F9E3</accession>
<evidence type="ECO:0000313" key="3">
    <source>
        <dbReference type="Proteomes" id="UP001247754"/>
    </source>
</evidence>
<sequence length="151" mass="17281">MSRPTPPTYKTRNWPAYNEALKRRGSLTIWFDPAMTWEAVPTGRRGRQRDYGDAAIQTCLTIKVLFGMALRQTTGFVESLLRLMGLDWAVPDFSTLSRRQKTLKVNIPYRGSDGPLHLLVDSTGIKVEGEGEWNARKHGGTKRRVWRKIHI</sequence>
<protein>
    <submittedName>
        <fullName evidence="2">IS5 family transposase</fullName>
    </submittedName>
</protein>
<reference evidence="2 3" key="1">
    <citation type="submission" date="2023-09" db="EMBL/GenBank/DDBJ databases">
        <title>Xinfangfangia sedmenti sp. nov., isolated the sedment.</title>
        <authorList>
            <person name="Xu L."/>
        </authorList>
    </citation>
    <scope>NUCLEOTIDE SEQUENCE [LARGE SCALE GENOMIC DNA]</scope>
    <source>
        <strain evidence="2 3">LG-4</strain>
    </source>
</reference>
<dbReference type="NCBIfam" id="NF033579">
    <property type="entry name" value="transpos_IS5_2"/>
    <property type="match status" value="1"/>
</dbReference>
<dbReference type="PANTHER" id="PTHR34631:SF3">
    <property type="entry name" value="ISSOD12 TRANSPOSASE TNPA_ISSOD12"/>
    <property type="match status" value="1"/>
</dbReference>
<name>A0ABU1F9E3_9RHOB</name>